<dbReference type="InterPro" id="IPR010982">
    <property type="entry name" value="Lambda_DNA-bd_dom_sf"/>
</dbReference>
<dbReference type="SUPFAM" id="SSF47413">
    <property type="entry name" value="lambda repressor-like DNA-binding domains"/>
    <property type="match status" value="1"/>
</dbReference>
<reference evidence="2 3" key="1">
    <citation type="submission" date="2018-02" db="EMBL/GenBank/DDBJ databases">
        <authorList>
            <person name="Machado R.A."/>
        </authorList>
    </citation>
    <scope>NUCLEOTIDE SEQUENCE [LARGE SCALE GENOMIC DNA]</scope>
    <source>
        <strain evidence="2 3">T327</strain>
    </source>
</reference>
<keyword evidence="3" id="KW-1185">Reference proteome</keyword>
<dbReference type="EMBL" id="PUJU01000049">
    <property type="protein sequence ID" value="NHB89623.1"/>
    <property type="molecule type" value="Genomic_DNA"/>
</dbReference>
<protein>
    <recommendedName>
        <fullName evidence="1">HTH cro/C1-type domain-containing protein</fullName>
    </recommendedName>
</protein>
<accession>A0ABX0GKG9</accession>
<feature type="domain" description="HTH cro/C1-type" evidence="1">
    <location>
        <begin position="29"/>
        <end position="83"/>
    </location>
</feature>
<dbReference type="CDD" id="cd00093">
    <property type="entry name" value="HTH_XRE"/>
    <property type="match status" value="1"/>
</dbReference>
<dbReference type="Proteomes" id="UP000697802">
    <property type="component" value="Unassembled WGS sequence"/>
</dbReference>
<proteinExistence type="predicted"/>
<evidence type="ECO:0000313" key="2">
    <source>
        <dbReference type="EMBL" id="NHB89623.1"/>
    </source>
</evidence>
<name>A0ABX0GKG9_9GAMM</name>
<evidence type="ECO:0000313" key="3">
    <source>
        <dbReference type="Proteomes" id="UP000697802"/>
    </source>
</evidence>
<sequence>MDMKNDHVFNNEKMLFAQEELVFNVTEDVLLAMEDKSIKKSELAEKLGKTKSYVSQVLSGSRNMTLRTLSDICFVLGAKPNITITIEGRDVSLPIDKEQKRHQHWRNDDNCVGIFLGKEKNRKISQSDTIELTSAHLSYEDAA</sequence>
<organism evidence="2 3">
    <name type="scientific">Photorhabdus tasmaniensis</name>
    <dbReference type="NCBI Taxonomy" id="1004159"/>
    <lineage>
        <taxon>Bacteria</taxon>
        <taxon>Pseudomonadati</taxon>
        <taxon>Pseudomonadota</taxon>
        <taxon>Gammaproteobacteria</taxon>
        <taxon>Enterobacterales</taxon>
        <taxon>Morganellaceae</taxon>
        <taxon>Photorhabdus</taxon>
    </lineage>
</organism>
<dbReference type="PROSITE" id="PS50943">
    <property type="entry name" value="HTH_CROC1"/>
    <property type="match status" value="1"/>
</dbReference>
<comment type="caution">
    <text evidence="2">The sequence shown here is derived from an EMBL/GenBank/DDBJ whole genome shotgun (WGS) entry which is preliminary data.</text>
</comment>
<dbReference type="SMART" id="SM00530">
    <property type="entry name" value="HTH_XRE"/>
    <property type="match status" value="1"/>
</dbReference>
<dbReference type="InterPro" id="IPR001387">
    <property type="entry name" value="Cro/C1-type_HTH"/>
</dbReference>
<dbReference type="Pfam" id="PF01381">
    <property type="entry name" value="HTH_3"/>
    <property type="match status" value="1"/>
</dbReference>
<evidence type="ECO:0000259" key="1">
    <source>
        <dbReference type="PROSITE" id="PS50943"/>
    </source>
</evidence>
<dbReference type="Gene3D" id="1.10.260.40">
    <property type="entry name" value="lambda repressor-like DNA-binding domains"/>
    <property type="match status" value="1"/>
</dbReference>
<gene>
    <name evidence="2" type="ORF">C5471_18735</name>
</gene>